<name>A0ACA9Q591_9GLOM</name>
<evidence type="ECO:0000313" key="1">
    <source>
        <dbReference type="EMBL" id="CAG8736388.1"/>
    </source>
</evidence>
<comment type="caution">
    <text evidence="1">The sequence shown here is derived from an EMBL/GenBank/DDBJ whole genome shotgun (WGS) entry which is preliminary data.</text>
</comment>
<evidence type="ECO:0000313" key="2">
    <source>
        <dbReference type="Proteomes" id="UP000789702"/>
    </source>
</evidence>
<dbReference type="EMBL" id="CAJVPU010039127">
    <property type="protein sequence ID" value="CAG8736388.1"/>
    <property type="molecule type" value="Genomic_DNA"/>
</dbReference>
<organism evidence="1 2">
    <name type="scientific">Dentiscutata heterogama</name>
    <dbReference type="NCBI Taxonomy" id="1316150"/>
    <lineage>
        <taxon>Eukaryota</taxon>
        <taxon>Fungi</taxon>
        <taxon>Fungi incertae sedis</taxon>
        <taxon>Mucoromycota</taxon>
        <taxon>Glomeromycotina</taxon>
        <taxon>Glomeromycetes</taxon>
        <taxon>Diversisporales</taxon>
        <taxon>Gigasporaceae</taxon>
        <taxon>Dentiscutata</taxon>
    </lineage>
</organism>
<reference evidence="1" key="1">
    <citation type="submission" date="2021-06" db="EMBL/GenBank/DDBJ databases">
        <authorList>
            <person name="Kallberg Y."/>
            <person name="Tangrot J."/>
            <person name="Rosling A."/>
        </authorList>
    </citation>
    <scope>NUCLEOTIDE SEQUENCE</scope>
    <source>
        <strain evidence="1">IL203A</strain>
    </source>
</reference>
<accession>A0ACA9Q591</accession>
<feature type="non-terminal residue" evidence="1">
    <location>
        <position position="73"/>
    </location>
</feature>
<keyword evidence="2" id="KW-1185">Reference proteome</keyword>
<gene>
    <name evidence="1" type="ORF">DHETER_LOCUS13766</name>
</gene>
<protein>
    <submittedName>
        <fullName evidence="1">7830_t:CDS:1</fullName>
    </submittedName>
</protein>
<proteinExistence type="predicted"/>
<dbReference type="Proteomes" id="UP000789702">
    <property type="component" value="Unassembled WGS sequence"/>
</dbReference>
<sequence>SSSENLENNGNSVIKHDDRQKNILVITTSQKNNNDDIEFTKSQVVEQELTKELLSGIISALSISFEATEQISS</sequence>
<feature type="non-terminal residue" evidence="1">
    <location>
        <position position="1"/>
    </location>
</feature>